<feature type="binding site" evidence="13">
    <location>
        <position position="702"/>
    </location>
    <ligand>
        <name>Mg(2+)</name>
        <dbReference type="ChEBI" id="CHEBI:18420"/>
    </ligand>
</feature>
<keyword evidence="6" id="KW-1015">Disulfide bond</keyword>
<dbReference type="GO" id="GO:0051897">
    <property type="term" value="P:positive regulation of phosphatidylinositol 3-kinase/protein kinase B signal transduction"/>
    <property type="evidence" value="ECO:0007669"/>
    <property type="project" value="TreeGrafter"/>
</dbReference>
<keyword evidence="13" id="KW-0460">Magnesium</keyword>
<dbReference type="PROSITE" id="PS50011">
    <property type="entry name" value="PROTEIN_KINASE_DOM"/>
    <property type="match status" value="1"/>
</dbReference>
<evidence type="ECO:0000313" key="20">
    <source>
        <dbReference type="Proteomes" id="UP000271974"/>
    </source>
</evidence>
<dbReference type="Proteomes" id="UP000271974">
    <property type="component" value="Unassembled WGS sequence"/>
</dbReference>
<organism evidence="19 20">
    <name type="scientific">Elysia chlorotica</name>
    <name type="common">Eastern emerald elysia</name>
    <name type="synonym">Sea slug</name>
    <dbReference type="NCBI Taxonomy" id="188477"/>
    <lineage>
        <taxon>Eukaryota</taxon>
        <taxon>Metazoa</taxon>
        <taxon>Spiralia</taxon>
        <taxon>Lophotrochozoa</taxon>
        <taxon>Mollusca</taxon>
        <taxon>Gastropoda</taxon>
        <taxon>Heterobranchia</taxon>
        <taxon>Euthyneura</taxon>
        <taxon>Panpulmonata</taxon>
        <taxon>Sacoglossa</taxon>
        <taxon>Placobranchoidea</taxon>
        <taxon>Plakobranchidae</taxon>
        <taxon>Elysia</taxon>
    </lineage>
</organism>
<dbReference type="InterPro" id="IPR013783">
    <property type="entry name" value="Ig-like_fold"/>
</dbReference>
<dbReference type="EMBL" id="RQTK01000073">
    <property type="protein sequence ID" value="RUS88815.1"/>
    <property type="molecule type" value="Genomic_DNA"/>
</dbReference>
<evidence type="ECO:0000256" key="9">
    <source>
        <dbReference type="ARBA" id="ARBA00023319"/>
    </source>
</evidence>
<evidence type="ECO:0000256" key="4">
    <source>
        <dbReference type="ARBA" id="ARBA00022989"/>
    </source>
</evidence>
<dbReference type="GO" id="GO:0010976">
    <property type="term" value="P:positive regulation of neuron projection development"/>
    <property type="evidence" value="ECO:0007669"/>
    <property type="project" value="TreeGrafter"/>
</dbReference>
<dbReference type="SUPFAM" id="SSF56112">
    <property type="entry name" value="Protein kinase-like (PK-like)"/>
    <property type="match status" value="1"/>
</dbReference>
<accession>A0A3S0ZY06</accession>
<dbReference type="SMART" id="SM00408">
    <property type="entry name" value="IGc2"/>
    <property type="match status" value="3"/>
</dbReference>
<keyword evidence="7" id="KW-0675">Receptor</keyword>
<dbReference type="PANTHER" id="PTHR24416">
    <property type="entry name" value="TYROSINE-PROTEIN KINASE RECEPTOR"/>
    <property type="match status" value="1"/>
</dbReference>
<evidence type="ECO:0000256" key="16">
    <source>
        <dbReference type="SAM" id="Phobius"/>
    </source>
</evidence>
<dbReference type="PROSITE" id="PS00107">
    <property type="entry name" value="PROTEIN_KINASE_ATP"/>
    <property type="match status" value="1"/>
</dbReference>
<feature type="domain" description="Ig-like" evidence="18">
    <location>
        <begin position="241"/>
        <end position="320"/>
    </location>
</feature>
<keyword evidence="4 16" id="KW-1133">Transmembrane helix</keyword>
<keyword evidence="3 16" id="KW-0812">Transmembrane</keyword>
<dbReference type="InterPro" id="IPR003599">
    <property type="entry name" value="Ig_sub"/>
</dbReference>
<dbReference type="Gene3D" id="2.60.40.10">
    <property type="entry name" value="Immunoglobulins"/>
    <property type="match status" value="4"/>
</dbReference>
<evidence type="ECO:0000256" key="2">
    <source>
        <dbReference type="ARBA" id="ARBA00011902"/>
    </source>
</evidence>
<keyword evidence="12 14" id="KW-0547">Nucleotide-binding</keyword>
<evidence type="ECO:0000256" key="5">
    <source>
        <dbReference type="ARBA" id="ARBA00023136"/>
    </source>
</evidence>
<feature type="compositionally biased region" description="Low complexity" evidence="15">
    <location>
        <begin position="486"/>
        <end position="501"/>
    </location>
</feature>
<evidence type="ECO:0000256" key="14">
    <source>
        <dbReference type="PROSITE-ProRule" id="PRU10141"/>
    </source>
</evidence>
<dbReference type="PRINTS" id="PR00109">
    <property type="entry name" value="TYRKINASE"/>
</dbReference>
<dbReference type="InterPro" id="IPR036179">
    <property type="entry name" value="Ig-like_dom_sf"/>
</dbReference>
<feature type="active site" description="Proton acceptor" evidence="11">
    <location>
        <position position="697"/>
    </location>
</feature>
<dbReference type="InterPro" id="IPR020635">
    <property type="entry name" value="Tyr_kinase_cat_dom"/>
</dbReference>
<dbReference type="PANTHER" id="PTHR24416:SF614">
    <property type="entry name" value="PROTEIN KINASE DOMAIN-CONTAINING PROTEIN"/>
    <property type="match status" value="1"/>
</dbReference>
<dbReference type="STRING" id="188477.A0A3S0ZY06"/>
<dbReference type="InterPro" id="IPR001245">
    <property type="entry name" value="Ser-Thr/Tyr_kinase_cat_dom"/>
</dbReference>
<comment type="catalytic activity">
    <reaction evidence="10">
        <text>L-tyrosyl-[protein] + ATP = O-phospho-L-tyrosyl-[protein] + ADP + H(+)</text>
        <dbReference type="Rhea" id="RHEA:10596"/>
        <dbReference type="Rhea" id="RHEA-COMP:10136"/>
        <dbReference type="Rhea" id="RHEA-COMP:20101"/>
        <dbReference type="ChEBI" id="CHEBI:15378"/>
        <dbReference type="ChEBI" id="CHEBI:30616"/>
        <dbReference type="ChEBI" id="CHEBI:46858"/>
        <dbReference type="ChEBI" id="CHEBI:61978"/>
        <dbReference type="ChEBI" id="CHEBI:456216"/>
        <dbReference type="EC" id="2.7.10.1"/>
    </reaction>
</comment>
<dbReference type="Pfam" id="PF13927">
    <property type="entry name" value="Ig_3"/>
    <property type="match status" value="3"/>
</dbReference>
<dbReference type="GO" id="GO:0005524">
    <property type="term" value="F:ATP binding"/>
    <property type="evidence" value="ECO:0007669"/>
    <property type="project" value="UniProtKB-UniRule"/>
</dbReference>
<dbReference type="SMART" id="SM00409">
    <property type="entry name" value="IG"/>
    <property type="match status" value="4"/>
</dbReference>
<dbReference type="InterPro" id="IPR017441">
    <property type="entry name" value="Protein_kinase_ATP_BS"/>
</dbReference>
<evidence type="ECO:0000259" key="17">
    <source>
        <dbReference type="PROSITE" id="PS50011"/>
    </source>
</evidence>
<feature type="binding site" evidence="12">
    <location>
        <begin position="552"/>
        <end position="559"/>
    </location>
    <ligand>
        <name>ATP</name>
        <dbReference type="ChEBI" id="CHEBI:30616"/>
    </ligand>
</feature>
<evidence type="ECO:0000256" key="11">
    <source>
        <dbReference type="PIRSR" id="PIRSR000615-1"/>
    </source>
</evidence>
<evidence type="ECO:0000256" key="3">
    <source>
        <dbReference type="ARBA" id="ARBA00022692"/>
    </source>
</evidence>
<dbReference type="InterPro" id="IPR000719">
    <property type="entry name" value="Prot_kinase_dom"/>
</dbReference>
<evidence type="ECO:0000256" key="8">
    <source>
        <dbReference type="ARBA" id="ARBA00023180"/>
    </source>
</evidence>
<comment type="subcellular location">
    <subcellularLocation>
        <location evidence="1">Membrane</location>
        <topology evidence="1">Single-pass membrane protein</topology>
    </subcellularLocation>
</comment>
<evidence type="ECO:0000256" key="12">
    <source>
        <dbReference type="PIRSR" id="PIRSR000615-2"/>
    </source>
</evidence>
<evidence type="ECO:0000256" key="7">
    <source>
        <dbReference type="ARBA" id="ARBA00023170"/>
    </source>
</evidence>
<keyword evidence="5 16" id="KW-0472">Membrane</keyword>
<feature type="domain" description="Ig-like" evidence="18">
    <location>
        <begin position="331"/>
        <end position="418"/>
    </location>
</feature>
<keyword evidence="13" id="KW-0479">Metal-binding</keyword>
<dbReference type="InterPro" id="IPR013098">
    <property type="entry name" value="Ig_I-set"/>
</dbReference>
<dbReference type="CDD" id="cd00096">
    <property type="entry name" value="Ig"/>
    <property type="match status" value="2"/>
</dbReference>
<keyword evidence="9" id="KW-0393">Immunoglobulin domain</keyword>
<dbReference type="OrthoDB" id="2413561at2759"/>
<gene>
    <name evidence="19" type="ORF">EGW08_003445</name>
</gene>
<dbReference type="AlphaFoldDB" id="A0A3S0ZY06"/>
<protein>
    <recommendedName>
        <fullName evidence="2">receptor protein-tyrosine kinase</fullName>
        <ecNumber evidence="2">2.7.10.1</ecNumber>
    </recommendedName>
</protein>
<dbReference type="GO" id="GO:0007169">
    <property type="term" value="P:cell surface receptor protein tyrosine kinase signaling pathway"/>
    <property type="evidence" value="ECO:0007669"/>
    <property type="project" value="TreeGrafter"/>
</dbReference>
<dbReference type="EC" id="2.7.10.1" evidence="2"/>
<dbReference type="Gene3D" id="3.30.200.20">
    <property type="entry name" value="Phosphorylase Kinase, domain 1"/>
    <property type="match status" value="1"/>
</dbReference>
<evidence type="ECO:0000256" key="10">
    <source>
        <dbReference type="ARBA" id="ARBA00051243"/>
    </source>
</evidence>
<dbReference type="GO" id="GO:0043235">
    <property type="term" value="C:receptor complex"/>
    <property type="evidence" value="ECO:0007669"/>
    <property type="project" value="TreeGrafter"/>
</dbReference>
<feature type="binding site" evidence="12 14">
    <location>
        <position position="579"/>
    </location>
    <ligand>
        <name>ATP</name>
        <dbReference type="ChEBI" id="CHEBI:30616"/>
    </ligand>
</feature>
<keyword evidence="12 14" id="KW-0067">ATP-binding</keyword>
<feature type="region of interest" description="Disordered" evidence="15">
    <location>
        <begin position="471"/>
        <end position="501"/>
    </location>
</feature>
<dbReference type="GO" id="GO:0004714">
    <property type="term" value="F:transmembrane receptor protein tyrosine kinase activity"/>
    <property type="evidence" value="ECO:0007669"/>
    <property type="project" value="UniProtKB-EC"/>
</dbReference>
<dbReference type="PIRSF" id="PIRSF000615">
    <property type="entry name" value="TyrPK_CSF1-R"/>
    <property type="match status" value="1"/>
</dbReference>
<dbReference type="InterPro" id="IPR050122">
    <property type="entry name" value="RTK"/>
</dbReference>
<dbReference type="InterPro" id="IPR008266">
    <property type="entry name" value="Tyr_kinase_AS"/>
</dbReference>
<dbReference type="GO" id="GO:0046872">
    <property type="term" value="F:metal ion binding"/>
    <property type="evidence" value="ECO:0007669"/>
    <property type="project" value="UniProtKB-KW"/>
</dbReference>
<evidence type="ECO:0000256" key="6">
    <source>
        <dbReference type="ARBA" id="ARBA00023157"/>
    </source>
</evidence>
<feature type="transmembrane region" description="Helical" evidence="16">
    <location>
        <begin position="435"/>
        <end position="461"/>
    </location>
</feature>
<dbReference type="SMART" id="SM00219">
    <property type="entry name" value="TyrKc"/>
    <property type="match status" value="1"/>
</dbReference>
<dbReference type="GO" id="GO:0005886">
    <property type="term" value="C:plasma membrane"/>
    <property type="evidence" value="ECO:0007669"/>
    <property type="project" value="TreeGrafter"/>
</dbReference>
<feature type="binding site" evidence="12">
    <location>
        <position position="701"/>
    </location>
    <ligand>
        <name>ATP</name>
        <dbReference type="ChEBI" id="CHEBI:30616"/>
    </ligand>
</feature>
<comment type="caution">
    <text evidence="19">The sequence shown here is derived from an EMBL/GenBank/DDBJ whole genome shotgun (WGS) entry which is preliminary data.</text>
</comment>
<dbReference type="PROSITE" id="PS50835">
    <property type="entry name" value="IG_LIKE"/>
    <property type="match status" value="3"/>
</dbReference>
<dbReference type="InterPro" id="IPR007110">
    <property type="entry name" value="Ig-like_dom"/>
</dbReference>
<dbReference type="SUPFAM" id="SSF48726">
    <property type="entry name" value="Immunoglobulin"/>
    <property type="match status" value="4"/>
</dbReference>
<keyword evidence="8" id="KW-0325">Glycoprotein</keyword>
<sequence length="758" mass="83826">MYFPEVQGSDEKTYRCEGYGVQNSKSQSFTVQLILSDLEPITAQSFEPRLRPNFPVVIPVKQYFEIKVFPPSGMPRPDYRWLDPKDRVVSDSTSQNIYVKDGTTLVFNSAQDGETGYYTFVANNTWGEKRKKVKVVVSIPPILSWTKEPVGAREDGQVEMACKVTDSDYPVTTITWTKDGVPLSMRSSLYRIDMENGTLVIPRVRAEDEGKYACVANTTGHPIQMSRKIFLRVARKLKFNPPLEKVYDLVLSQAARIACNAEAAGGPIIKWYYKGSSELASPKLPAGMQEDRGVLYIDQVDWSHAGVYECIASYNTQKISSTTLFRVVETPKFRIRPDNNTTVYEGQRAMIHCVSLGKPRPLITWDKDGRLIVLLFFAPKVFPNGTLLIRKVLIEDRGRYSCAAENTAGLVRADFNLVITKPADHEESFNVAKTVVIVVCIAAAYLALVIGLMAFCSYRLLAQRKNRKQLGTGRFTSRSDSDNRSHASGMSSHPSHSSTSASGIAVGGGVGGVASSVGGAGGMTAAAFRARSASLDRFHFPRQDLQTLGIIGKGQFGDVFLAKARAIRPMEGETLVVIKSLLNNSEAATAEFYAEMEMYGKLEHPNVARLLGVCRDMEPVFMVTEYCDWGDLKQFLLATRTDSGRRLMGGMGMGGASGVGVAGPRVPPLSAMQRLKMCQQVALGMEYLAGYRMVHRDLAARNVMLSSRMDLKVCSLSLSRDVYANEYFNHPARPTHRIPLRWLPPEAVRDAELSKGCL</sequence>
<evidence type="ECO:0000256" key="13">
    <source>
        <dbReference type="PIRSR" id="PIRSR000615-3"/>
    </source>
</evidence>
<feature type="domain" description="Ig-like" evidence="18">
    <location>
        <begin position="140"/>
        <end position="230"/>
    </location>
</feature>
<dbReference type="Pfam" id="PF07714">
    <property type="entry name" value="PK_Tyr_Ser-Thr"/>
    <property type="match status" value="1"/>
</dbReference>
<proteinExistence type="predicted"/>
<evidence type="ECO:0000259" key="18">
    <source>
        <dbReference type="PROSITE" id="PS50835"/>
    </source>
</evidence>
<name>A0A3S0ZY06_ELYCH</name>
<evidence type="ECO:0000256" key="15">
    <source>
        <dbReference type="SAM" id="MobiDB-lite"/>
    </source>
</evidence>
<feature type="domain" description="Protein kinase" evidence="17">
    <location>
        <begin position="545"/>
        <end position="758"/>
    </location>
</feature>
<evidence type="ECO:0000313" key="19">
    <source>
        <dbReference type="EMBL" id="RUS88815.1"/>
    </source>
</evidence>
<feature type="binding site" evidence="12">
    <location>
        <begin position="625"/>
        <end position="631"/>
    </location>
    <ligand>
        <name>ATP</name>
        <dbReference type="ChEBI" id="CHEBI:30616"/>
    </ligand>
</feature>
<dbReference type="InterPro" id="IPR011009">
    <property type="entry name" value="Kinase-like_dom_sf"/>
</dbReference>
<dbReference type="PROSITE" id="PS00109">
    <property type="entry name" value="PROTEIN_KINASE_TYR"/>
    <property type="match status" value="1"/>
</dbReference>
<reference evidence="19 20" key="1">
    <citation type="submission" date="2019-01" db="EMBL/GenBank/DDBJ databases">
        <title>A draft genome assembly of the solar-powered sea slug Elysia chlorotica.</title>
        <authorList>
            <person name="Cai H."/>
            <person name="Li Q."/>
            <person name="Fang X."/>
            <person name="Li J."/>
            <person name="Curtis N.E."/>
            <person name="Altenburger A."/>
            <person name="Shibata T."/>
            <person name="Feng M."/>
            <person name="Maeda T."/>
            <person name="Schwartz J.A."/>
            <person name="Shigenobu S."/>
            <person name="Lundholm N."/>
            <person name="Nishiyama T."/>
            <person name="Yang H."/>
            <person name="Hasebe M."/>
            <person name="Li S."/>
            <person name="Pierce S.K."/>
            <person name="Wang J."/>
        </authorList>
    </citation>
    <scope>NUCLEOTIDE SEQUENCE [LARGE SCALE GENOMIC DNA]</scope>
    <source>
        <strain evidence="19">EC2010</strain>
        <tissue evidence="19">Whole organism of an adult</tissue>
    </source>
</reference>
<dbReference type="InterPro" id="IPR003598">
    <property type="entry name" value="Ig_sub2"/>
</dbReference>
<dbReference type="Pfam" id="PF07679">
    <property type="entry name" value="I-set"/>
    <property type="match status" value="1"/>
</dbReference>
<dbReference type="Gene3D" id="1.10.510.10">
    <property type="entry name" value="Transferase(Phosphotransferase) domain 1"/>
    <property type="match status" value="1"/>
</dbReference>
<keyword evidence="20" id="KW-1185">Reference proteome</keyword>
<evidence type="ECO:0000256" key="1">
    <source>
        <dbReference type="ARBA" id="ARBA00004167"/>
    </source>
</evidence>